<dbReference type="EMBL" id="JPOX01000043">
    <property type="protein sequence ID" value="KFX42586.1"/>
    <property type="molecule type" value="Genomic_DNA"/>
</dbReference>
<dbReference type="SUPFAM" id="SSF56112">
    <property type="entry name" value="Protein kinase-like (PK-like)"/>
    <property type="match status" value="1"/>
</dbReference>
<dbReference type="Gene3D" id="3.90.1200.10">
    <property type="match status" value="1"/>
</dbReference>
<dbReference type="InterPro" id="IPR051678">
    <property type="entry name" value="AGP_Transferase"/>
</dbReference>
<proteinExistence type="predicted"/>
<accession>A0A093V7A4</accession>
<name>A0A093V7A4_TALMA</name>
<sequence length="332" mass="37724">MFCEASPPIESSILKVGDDIYRMGSTFICEKAIGEVPESAVTTWKDNNDTYYLRRAVDEFLPENNALEDVIYKAGTSSAVWAIGRNVICKVKTWCHGMEMESSTLAFLAVNFPHIPIPDVVISWLDTKLNRTFLLLKRIEGQTLQSAWPSLSSEHRHRIASTIAQYCNDLAISRSSSFQSATGLGVLEPFLNVHAETSHPSWKPRLLGPLSCLAFVKYLQRISKRPAPIFEDTFYFYHADLGPTNILVSQDGEVNGILDWESAAFYPDFWVSLKPYISAGFLLNTNESRHEWVDLFETKLSEIGFRLNTDHVEWYKCLDMNFFDIAEVVQNE</sequence>
<evidence type="ECO:0000259" key="1">
    <source>
        <dbReference type="Pfam" id="PF01636"/>
    </source>
</evidence>
<dbReference type="PANTHER" id="PTHR21310">
    <property type="entry name" value="AMINOGLYCOSIDE PHOSPHOTRANSFERASE-RELATED-RELATED"/>
    <property type="match status" value="1"/>
</dbReference>
<protein>
    <submittedName>
        <fullName evidence="2">Uncharacterized protein YcbJ</fullName>
    </submittedName>
</protein>
<reference key="1">
    <citation type="journal article" date="2014" name="PLoS Genet.">
        <title>Signature Gene Expression Reveals Novel Clues to the Molecular Mechanisms of Dimorphic Transition in Penicillium marneffei.</title>
        <authorList>
            <person name="Yang E."/>
            <person name="Wang G."/>
            <person name="Cai J."/>
            <person name="Woo P.C."/>
            <person name="Lau S.K."/>
            <person name="Yuen K.-Y."/>
            <person name="Chow W.-N."/>
            <person name="Lin X."/>
        </authorList>
    </citation>
    <scope>NUCLEOTIDE SEQUENCE [LARGE SCALE GENOMIC DNA]</scope>
    <source>
        <strain>PM1</strain>
    </source>
</reference>
<reference evidence="2" key="2">
    <citation type="journal article" date="2014" name="PLoS Genet.">
        <title>Signature gene expression reveals novel clues to the molecular mechanisms of dimorphic transition in Penicillium marneffei.</title>
        <authorList>
            <person name="Yang E."/>
            <person name="Wang G."/>
            <person name="Cai J."/>
            <person name="Woo P.C."/>
            <person name="Lau S.K."/>
            <person name="Yuen K.-Y."/>
            <person name="Chow W.-N."/>
            <person name="Lin X."/>
        </authorList>
    </citation>
    <scope>NUCLEOTIDE SEQUENCE</scope>
    <source>
        <strain evidence="2">PM1</strain>
    </source>
</reference>
<dbReference type="AlphaFoldDB" id="A0A093V7A4"/>
<dbReference type="HOGENOM" id="CLU_061423_0_0_1"/>
<dbReference type="Pfam" id="PF01636">
    <property type="entry name" value="APH"/>
    <property type="match status" value="1"/>
</dbReference>
<dbReference type="PANTHER" id="PTHR21310:SF58">
    <property type="entry name" value="AMINOGLYCOSIDE PHOSPHOTRANSFERASE DOMAIN-CONTAINING PROTEIN"/>
    <property type="match status" value="1"/>
</dbReference>
<dbReference type="InterPro" id="IPR011009">
    <property type="entry name" value="Kinase-like_dom_sf"/>
</dbReference>
<organism evidence="2">
    <name type="scientific">Talaromyces marneffei PM1</name>
    <dbReference type="NCBI Taxonomy" id="1077442"/>
    <lineage>
        <taxon>Eukaryota</taxon>
        <taxon>Fungi</taxon>
        <taxon>Dikarya</taxon>
        <taxon>Ascomycota</taxon>
        <taxon>Pezizomycotina</taxon>
        <taxon>Eurotiomycetes</taxon>
        <taxon>Eurotiomycetidae</taxon>
        <taxon>Eurotiales</taxon>
        <taxon>Trichocomaceae</taxon>
        <taxon>Talaromyces</taxon>
        <taxon>Talaromyces sect. Talaromyces</taxon>
    </lineage>
</organism>
<feature type="domain" description="Aminoglycoside phosphotransferase" evidence="1">
    <location>
        <begin position="105"/>
        <end position="265"/>
    </location>
</feature>
<evidence type="ECO:0000313" key="2">
    <source>
        <dbReference type="EMBL" id="KFX42586.1"/>
    </source>
</evidence>
<comment type="caution">
    <text evidence="2">The sequence shown here is derived from an EMBL/GenBank/DDBJ whole genome shotgun (WGS) entry which is preliminary data.</text>
</comment>
<gene>
    <name evidence="2" type="ORF">GQ26_0430670</name>
</gene>
<dbReference type="InterPro" id="IPR002575">
    <property type="entry name" value="Aminoglycoside_PTrfase"/>
</dbReference>